<dbReference type="RefSeq" id="WP_262399521.1">
    <property type="nucleotide sequence ID" value="NZ_JACRTB010000007.1"/>
</dbReference>
<name>A0ABR7NHS2_9FIRM</name>
<accession>A0ABR7NHS2</accession>
<evidence type="ECO:0000313" key="2">
    <source>
        <dbReference type="Proteomes" id="UP000658131"/>
    </source>
</evidence>
<dbReference type="EMBL" id="JACRTB010000007">
    <property type="protein sequence ID" value="MBC8575957.1"/>
    <property type="molecule type" value="Genomic_DNA"/>
</dbReference>
<keyword evidence="2" id="KW-1185">Reference proteome</keyword>
<proteinExistence type="predicted"/>
<dbReference type="Proteomes" id="UP000658131">
    <property type="component" value="Unassembled WGS sequence"/>
</dbReference>
<organism evidence="1 2">
    <name type="scientific">Yanshouia hominis</name>
    <dbReference type="NCBI Taxonomy" id="2763673"/>
    <lineage>
        <taxon>Bacteria</taxon>
        <taxon>Bacillati</taxon>
        <taxon>Bacillota</taxon>
        <taxon>Clostridia</taxon>
        <taxon>Eubacteriales</taxon>
        <taxon>Oscillospiraceae</taxon>
        <taxon>Yanshouia</taxon>
    </lineage>
</organism>
<reference evidence="1 2" key="1">
    <citation type="submission" date="2020-08" db="EMBL/GenBank/DDBJ databases">
        <title>Genome public.</title>
        <authorList>
            <person name="Liu C."/>
            <person name="Sun Q."/>
        </authorList>
    </citation>
    <scope>NUCLEOTIDE SEQUENCE [LARGE SCALE GENOMIC DNA]</scope>
    <source>
        <strain evidence="1 2">BX1</strain>
    </source>
</reference>
<protein>
    <recommendedName>
        <fullName evidence="3">DUF4430 domain-containing protein</fullName>
    </recommendedName>
</protein>
<comment type="caution">
    <text evidence="1">The sequence shown here is derived from an EMBL/GenBank/DDBJ whole genome shotgun (WGS) entry which is preliminary data.</text>
</comment>
<sequence length="133" mass="14230">MKHTARRSGLTAALLFIVLAVLMLAARCCALPAAPAGEKRITVSVTYADGTAEHFEVSTRADCLKEAAEAVLTLEGEETAHGFTVYAVNGAEADFRKGEAYWAIYADGAYAQSSADRLPVFDGGSYAFVYERL</sequence>
<evidence type="ECO:0008006" key="3">
    <source>
        <dbReference type="Google" id="ProtNLM"/>
    </source>
</evidence>
<dbReference type="Gene3D" id="2.170.130.30">
    <property type="match status" value="1"/>
</dbReference>
<gene>
    <name evidence="1" type="ORF">H8717_05955</name>
</gene>
<evidence type="ECO:0000313" key="1">
    <source>
        <dbReference type="EMBL" id="MBC8575957.1"/>
    </source>
</evidence>